<evidence type="ECO:0000259" key="1">
    <source>
        <dbReference type="Pfam" id="PF13338"/>
    </source>
</evidence>
<feature type="domain" description="AbiEi antitoxin N-terminal" evidence="1">
    <location>
        <begin position="11"/>
        <end position="53"/>
    </location>
</feature>
<dbReference type="Proteomes" id="UP001652461">
    <property type="component" value="Unassembled WGS sequence"/>
</dbReference>
<keyword evidence="3" id="KW-1185">Reference proteome</keyword>
<accession>A0ABT2RX53</accession>
<evidence type="ECO:0000313" key="3">
    <source>
        <dbReference type="Proteomes" id="UP001652461"/>
    </source>
</evidence>
<reference evidence="2 3" key="1">
    <citation type="journal article" date="2021" name="ISME Commun">
        <title>Automated analysis of genomic sequences facilitates high-throughput and comprehensive description of bacteria.</title>
        <authorList>
            <person name="Hitch T.C.A."/>
        </authorList>
    </citation>
    <scope>NUCLEOTIDE SEQUENCE [LARGE SCALE GENOMIC DNA]</scope>
    <source>
        <strain evidence="2 3">Sanger_04</strain>
    </source>
</reference>
<dbReference type="EMBL" id="JAOQKC010000009">
    <property type="protein sequence ID" value="MCU6696899.1"/>
    <property type="molecule type" value="Genomic_DNA"/>
</dbReference>
<dbReference type="RefSeq" id="WP_158363380.1">
    <property type="nucleotide sequence ID" value="NZ_JAOQKC010000009.1"/>
</dbReference>
<protein>
    <submittedName>
        <fullName evidence="2">Type IV toxin-antitoxin system AbiEi family antitoxin domain-containing protein</fullName>
    </submittedName>
</protein>
<comment type="caution">
    <text evidence="2">The sequence shown here is derived from an EMBL/GenBank/DDBJ whole genome shotgun (WGS) entry which is preliminary data.</text>
</comment>
<sequence>MLRENDIKNVRKLFNRHHYVMTTAELLEAKLYYADIKQLLDEGFIERIRRGYYHWIENCEAKEIVIINRLFPDAVLCMETALFYYEYSDRNPAEWNFAIDRNASKLRTNIEYPFIKVYRLESDLVTIGETTGEIDFTKVRIYDRDRTICDVLKNMSKMDKEIFNKAIQGYVNDPKKNIPNLMMYAKKLRVQKKVKELIGVWL</sequence>
<proteinExistence type="predicted"/>
<gene>
    <name evidence="2" type="ORF">OCV63_08310</name>
</gene>
<organism evidence="2 3">
    <name type="scientific">Laedolimicola ammoniilytica</name>
    <dbReference type="NCBI Taxonomy" id="2981771"/>
    <lineage>
        <taxon>Bacteria</taxon>
        <taxon>Bacillati</taxon>
        <taxon>Bacillota</taxon>
        <taxon>Clostridia</taxon>
        <taxon>Lachnospirales</taxon>
        <taxon>Lachnospiraceae</taxon>
        <taxon>Laedolimicola</taxon>
    </lineage>
</organism>
<name>A0ABT2RX53_9FIRM</name>
<dbReference type="Pfam" id="PF13338">
    <property type="entry name" value="AbiEi_4"/>
    <property type="match status" value="1"/>
</dbReference>
<dbReference type="InterPro" id="IPR025159">
    <property type="entry name" value="AbiEi_N"/>
</dbReference>
<evidence type="ECO:0000313" key="2">
    <source>
        <dbReference type="EMBL" id="MCU6696899.1"/>
    </source>
</evidence>